<dbReference type="PROSITE" id="PS50213">
    <property type="entry name" value="FAS1"/>
    <property type="match status" value="2"/>
</dbReference>
<sequence length="1018" mass="113391">MLRKFKLQKKLAPIQRRQLTQVQQNHILTDIQKHQHRFNVQQQSQVRNQFVQQPQQPFVFPQQQQQPRFVPTQQQLLPNNQSPPSFRQIPSVQQPPQVIRQAQFQRSVHNQVGQVSFNQQPPPQFLPQPQPTFQDFNGFGPIASPLVQQQPPIRPQTNFFPTGNVQFPPIQPQAQPQSPIFNTNFQPQVNPFIQPTQALPLEQRSNVFHDARSEEQRQREEIARQKLIEKHEKFVQKYNQNQQAQVQKLHEDFVQRQKKIQEETQEKLRPQSSQQNFVRQQSVRPTDLTAFEKSVQQYYQVNPTPSTTIASTTQQPTTSASANPLSVVPLKKSTKAKTEIKTLNSEDIKLLLQGDRQSLLSQLKQEAKSQKSVSKIKSPLSRDELLKQLKQSLSEEQPDLGGQSLTTQDIVLPNGEKVQVIRTTDPELIKKAQSGQLVDPIQVSGPTKPPLSIEELAKSGILPPGTNFEVVKQGEDGLQPVNKIPAQKKVTFVYLEEQDDGSYKVQGVKSNNDKEVKTEGQEVDSILKRIKSGDIKLPPTAQKVTVPIEIPTPRPSTTASQPPPSTTVTRTSSTVTIPKNHRATSSNVITTASKASPSSTARFSPTTAAPQTVTPVRQSTRTSSVFHYSFSATTPKPEDNGRSPYSTLPSFIPTERNQVFSVTPRVQRLSTTEAPEKYVSAGSINYIRNADAQKLVQTVSASTVAPVRSSISYSPTFTTTPPVTVSSTTTQAPDLSDILKSSGLFAMAKYLKQSGLDSILNETGPYTIFAPTDKAFKSLLVQLGGPEKAEEKFKNNPRLLSGLLLHHVIPGAFKIEELQDEMTGVSLAGTQLRVNQYQMQDSEWNDVKVTTINGATVTTDNQDITIPQGVAHGIDRVMFPLPVGDILQTLQSDRERRFTNFLRAVFASNMADTLQNKGIKTYTVFAPTDFAFSHLTQEELNTMVSDKDTAQQLVNRHVVPGTLFTSGMRFYQVKDTLAEDKALTVQKNGGKVKVNESTIISSNIPATNGVIHGIDTLL</sequence>
<feature type="compositionally biased region" description="Low complexity" evidence="1">
    <location>
        <begin position="590"/>
        <end position="616"/>
    </location>
</feature>
<evidence type="ECO:0000313" key="3">
    <source>
        <dbReference type="EMBL" id="KAG5676011.1"/>
    </source>
</evidence>
<dbReference type="EMBL" id="JADBJN010000002">
    <property type="protein sequence ID" value="KAG5676011.1"/>
    <property type="molecule type" value="Genomic_DNA"/>
</dbReference>
<reference evidence="3" key="1">
    <citation type="submission" date="2021-03" db="EMBL/GenBank/DDBJ databases">
        <title>Chromosome level genome of the anhydrobiotic midge Polypedilum vanderplanki.</title>
        <authorList>
            <person name="Yoshida Y."/>
            <person name="Kikawada T."/>
            <person name="Gusev O."/>
        </authorList>
    </citation>
    <scope>NUCLEOTIDE SEQUENCE</scope>
    <source>
        <strain evidence="3">NIAS01</strain>
        <tissue evidence="3">Whole body or cell culture</tissue>
    </source>
</reference>
<dbReference type="OrthoDB" id="286301at2759"/>
<dbReference type="InterPro" id="IPR036378">
    <property type="entry name" value="FAS1_dom_sf"/>
</dbReference>
<dbReference type="InterPro" id="IPR000782">
    <property type="entry name" value="FAS1_domain"/>
</dbReference>
<dbReference type="GO" id="GO:0005615">
    <property type="term" value="C:extracellular space"/>
    <property type="evidence" value="ECO:0007669"/>
    <property type="project" value="TreeGrafter"/>
</dbReference>
<feature type="domain" description="FAS1" evidence="2">
    <location>
        <begin position="731"/>
        <end position="878"/>
    </location>
</feature>
<feature type="compositionally biased region" description="Low complexity" evidence="1">
    <location>
        <begin position="555"/>
        <end position="576"/>
    </location>
</feature>
<feature type="region of interest" description="Disordered" evidence="1">
    <location>
        <begin position="306"/>
        <end position="326"/>
    </location>
</feature>
<dbReference type="SUPFAM" id="SSF82153">
    <property type="entry name" value="FAS1 domain"/>
    <property type="match status" value="2"/>
</dbReference>
<organism evidence="3 4">
    <name type="scientific">Polypedilum vanderplanki</name>
    <name type="common">Sleeping chironomid midge</name>
    <dbReference type="NCBI Taxonomy" id="319348"/>
    <lineage>
        <taxon>Eukaryota</taxon>
        <taxon>Metazoa</taxon>
        <taxon>Ecdysozoa</taxon>
        <taxon>Arthropoda</taxon>
        <taxon>Hexapoda</taxon>
        <taxon>Insecta</taxon>
        <taxon>Pterygota</taxon>
        <taxon>Neoptera</taxon>
        <taxon>Endopterygota</taxon>
        <taxon>Diptera</taxon>
        <taxon>Nematocera</taxon>
        <taxon>Chironomoidea</taxon>
        <taxon>Chironomidae</taxon>
        <taxon>Chironominae</taxon>
        <taxon>Polypedilum</taxon>
        <taxon>Polypedilum</taxon>
    </lineage>
</organism>
<dbReference type="PANTHER" id="PTHR10900">
    <property type="entry name" value="PERIOSTIN-RELATED"/>
    <property type="match status" value="1"/>
</dbReference>
<feature type="compositionally biased region" description="Low complexity" evidence="1">
    <location>
        <begin position="306"/>
        <end position="322"/>
    </location>
</feature>
<dbReference type="Pfam" id="PF02469">
    <property type="entry name" value="Fasciclin"/>
    <property type="match status" value="2"/>
</dbReference>
<evidence type="ECO:0000256" key="1">
    <source>
        <dbReference type="SAM" id="MobiDB-lite"/>
    </source>
</evidence>
<dbReference type="AlphaFoldDB" id="A0A9J6C2I0"/>
<dbReference type="InterPro" id="IPR050904">
    <property type="entry name" value="Adhesion/Biosynth-related"/>
</dbReference>
<evidence type="ECO:0000259" key="2">
    <source>
        <dbReference type="PROSITE" id="PS50213"/>
    </source>
</evidence>
<evidence type="ECO:0000313" key="4">
    <source>
        <dbReference type="Proteomes" id="UP001107558"/>
    </source>
</evidence>
<proteinExistence type="predicted"/>
<dbReference type="SMART" id="SM00554">
    <property type="entry name" value="FAS1"/>
    <property type="match status" value="2"/>
</dbReference>
<comment type="caution">
    <text evidence="3">The sequence shown here is derived from an EMBL/GenBank/DDBJ whole genome shotgun (WGS) entry which is preliminary data.</text>
</comment>
<dbReference type="Proteomes" id="UP001107558">
    <property type="component" value="Chromosome 2"/>
</dbReference>
<feature type="region of interest" description="Disordered" evidence="1">
    <location>
        <begin position="549"/>
        <end position="620"/>
    </location>
</feature>
<name>A0A9J6C2I0_POLVA</name>
<dbReference type="FunFam" id="2.30.180.10:FF:000032">
    <property type="entry name" value="Fasciclin domain-containing protein, putative"/>
    <property type="match status" value="1"/>
</dbReference>
<feature type="domain" description="FAS1" evidence="2">
    <location>
        <begin position="883"/>
        <end position="1018"/>
    </location>
</feature>
<protein>
    <recommendedName>
        <fullName evidence="2">FAS1 domain-containing protein</fullName>
    </recommendedName>
</protein>
<gene>
    <name evidence="3" type="ORF">PVAND_005866</name>
</gene>
<accession>A0A9J6C2I0</accession>
<keyword evidence="4" id="KW-1185">Reference proteome</keyword>
<feature type="region of interest" description="Disordered" evidence="1">
    <location>
        <begin position="263"/>
        <end position="283"/>
    </location>
</feature>
<dbReference type="PANTHER" id="PTHR10900:SF120">
    <property type="entry name" value="MUCIN-5AC-RELATED"/>
    <property type="match status" value="1"/>
</dbReference>
<feature type="compositionally biased region" description="Polar residues" evidence="1">
    <location>
        <begin position="270"/>
        <end position="283"/>
    </location>
</feature>
<dbReference type="Gene3D" id="2.30.180.10">
    <property type="entry name" value="FAS1 domain"/>
    <property type="match status" value="2"/>
</dbReference>